<keyword evidence="3" id="KW-0238">DNA-binding</keyword>
<reference evidence="8 9" key="1">
    <citation type="submission" date="2022-03" db="EMBL/GenBank/DDBJ databases">
        <authorList>
            <person name="Macdonald S."/>
            <person name="Ahmed S."/>
            <person name="Newling K."/>
        </authorList>
    </citation>
    <scope>NUCLEOTIDE SEQUENCE [LARGE SCALE GENOMIC DNA]</scope>
</reference>
<keyword evidence="4" id="KW-0804">Transcription</keyword>
<comment type="subcellular location">
    <subcellularLocation>
        <location evidence="1">Nucleus</location>
    </subcellularLocation>
</comment>
<evidence type="ECO:0000256" key="4">
    <source>
        <dbReference type="ARBA" id="ARBA00023163"/>
    </source>
</evidence>
<dbReference type="InterPro" id="IPR015300">
    <property type="entry name" value="DNA-bd_pseudobarrel_sf"/>
</dbReference>
<evidence type="ECO:0000256" key="6">
    <source>
        <dbReference type="SAM" id="MobiDB-lite"/>
    </source>
</evidence>
<sequence>MATHDDDDANKRGEEGEKRCFDLFATLLHAFGNDEIRARRGKEEQERNMLMIHTIITAATNTFLLGHKRNIDDDEFKNQENTSSSSSSRSLVESKRRRVVVSDNKPIRAEPIREIKPPVKEINRTVKRKEPVRREPVVTPGWVIDLMRKKNGEDAKMIFEKVMTKTDLTPNQGRLLMPFNQMSEMDFMTEAELKILEEHHKDKGDANKKRVNDYTTEKKKGVDVILLNRNGNKKWNLNMRIWEMRSSFNYALCTGWNQVVRDNKLKVNQTITLWSFHSHDGKLYFAFDPPTPVTHSASSSGDPFACEEANRRIMLYWSPKRSRATGVWILDPRSNLLEGSDLNRTVPPPEDTEMDSDLEDAHIRRHSTMVEHSSNPGSGCNQRFM</sequence>
<keyword evidence="9" id="KW-1185">Reference proteome</keyword>
<dbReference type="InterPro" id="IPR005508">
    <property type="entry name" value="At2g31720-like"/>
</dbReference>
<evidence type="ECO:0000256" key="2">
    <source>
        <dbReference type="ARBA" id="ARBA00023015"/>
    </source>
</evidence>
<dbReference type="GO" id="GO:0003677">
    <property type="term" value="F:DNA binding"/>
    <property type="evidence" value="ECO:0007669"/>
    <property type="project" value="UniProtKB-KW"/>
</dbReference>
<gene>
    <name evidence="8" type="ORF">ERUC_LOCUS8656</name>
</gene>
<dbReference type="PANTHER" id="PTHR31541">
    <property type="entry name" value="B3 DOMAIN PLANT PROTEIN-RELATED"/>
    <property type="match status" value="1"/>
</dbReference>
<keyword evidence="2" id="KW-0805">Transcription regulation</keyword>
<evidence type="ECO:0000313" key="8">
    <source>
        <dbReference type="EMBL" id="CAH8320105.1"/>
    </source>
</evidence>
<dbReference type="GO" id="GO:0005634">
    <property type="term" value="C:nucleus"/>
    <property type="evidence" value="ECO:0007669"/>
    <property type="project" value="UniProtKB-SubCell"/>
</dbReference>
<dbReference type="AlphaFoldDB" id="A0ABC8JAA9"/>
<name>A0ABC8JAA9_ERUVS</name>
<evidence type="ECO:0000259" key="7">
    <source>
        <dbReference type="PROSITE" id="PS50863"/>
    </source>
</evidence>
<evidence type="ECO:0000256" key="1">
    <source>
        <dbReference type="ARBA" id="ARBA00004123"/>
    </source>
</evidence>
<dbReference type="Gene3D" id="2.40.330.10">
    <property type="entry name" value="DNA-binding pseudobarrel domain"/>
    <property type="match status" value="1"/>
</dbReference>
<evidence type="ECO:0000256" key="5">
    <source>
        <dbReference type="ARBA" id="ARBA00023242"/>
    </source>
</evidence>
<comment type="caution">
    <text evidence="8">The sequence shown here is derived from an EMBL/GenBank/DDBJ whole genome shotgun (WGS) entry which is preliminary data.</text>
</comment>
<organism evidence="8 9">
    <name type="scientific">Eruca vesicaria subsp. sativa</name>
    <name type="common">Garden rocket</name>
    <name type="synonym">Eruca sativa</name>
    <dbReference type="NCBI Taxonomy" id="29727"/>
    <lineage>
        <taxon>Eukaryota</taxon>
        <taxon>Viridiplantae</taxon>
        <taxon>Streptophyta</taxon>
        <taxon>Embryophyta</taxon>
        <taxon>Tracheophyta</taxon>
        <taxon>Spermatophyta</taxon>
        <taxon>Magnoliopsida</taxon>
        <taxon>eudicotyledons</taxon>
        <taxon>Gunneridae</taxon>
        <taxon>Pentapetalae</taxon>
        <taxon>rosids</taxon>
        <taxon>malvids</taxon>
        <taxon>Brassicales</taxon>
        <taxon>Brassicaceae</taxon>
        <taxon>Brassiceae</taxon>
        <taxon>Eruca</taxon>
    </lineage>
</organism>
<dbReference type="SUPFAM" id="SSF101936">
    <property type="entry name" value="DNA-binding pseudobarrel domain"/>
    <property type="match status" value="1"/>
</dbReference>
<evidence type="ECO:0000313" key="9">
    <source>
        <dbReference type="Proteomes" id="UP001642260"/>
    </source>
</evidence>
<dbReference type="CDD" id="cd10017">
    <property type="entry name" value="B3_DNA"/>
    <property type="match status" value="1"/>
</dbReference>
<protein>
    <recommendedName>
        <fullName evidence="7">TF-B3 domain-containing protein</fullName>
    </recommendedName>
</protein>
<feature type="region of interest" description="Disordered" evidence="6">
    <location>
        <begin position="75"/>
        <end position="97"/>
    </location>
</feature>
<dbReference type="Pfam" id="PF03754">
    <property type="entry name" value="At2g31720-like"/>
    <property type="match status" value="1"/>
</dbReference>
<dbReference type="EMBL" id="CAKOAT010090488">
    <property type="protein sequence ID" value="CAH8320105.1"/>
    <property type="molecule type" value="Genomic_DNA"/>
</dbReference>
<dbReference type="PANTHER" id="PTHR31541:SF61">
    <property type="entry name" value="TF-B3 DOMAIN-CONTAINING PROTEIN"/>
    <property type="match status" value="1"/>
</dbReference>
<keyword evidence="5" id="KW-0539">Nucleus</keyword>
<proteinExistence type="predicted"/>
<evidence type="ECO:0000256" key="3">
    <source>
        <dbReference type="ARBA" id="ARBA00023125"/>
    </source>
</evidence>
<accession>A0ABC8JAA9</accession>
<dbReference type="Proteomes" id="UP001642260">
    <property type="component" value="Unassembled WGS sequence"/>
</dbReference>
<dbReference type="InterPro" id="IPR003340">
    <property type="entry name" value="B3_DNA-bd"/>
</dbReference>
<dbReference type="PROSITE" id="PS50863">
    <property type="entry name" value="B3"/>
    <property type="match status" value="1"/>
</dbReference>
<feature type="domain" description="TF-B3" evidence="7">
    <location>
        <begin position="179"/>
        <end position="291"/>
    </location>
</feature>